<dbReference type="OrthoDB" id="7475655at2"/>
<dbReference type="InterPro" id="IPR011109">
    <property type="entry name" value="DNA_bind_recombinase_dom"/>
</dbReference>
<dbReference type="PROSITE" id="PS51736">
    <property type="entry name" value="RECOMBINASES_3"/>
    <property type="match status" value="1"/>
</dbReference>
<evidence type="ECO:0000313" key="3">
    <source>
        <dbReference type="EMBL" id="KAA2236438.1"/>
    </source>
</evidence>
<dbReference type="InterPro" id="IPR006119">
    <property type="entry name" value="Resolv_N"/>
</dbReference>
<evidence type="ECO:0000259" key="2">
    <source>
        <dbReference type="PROSITE" id="PS51737"/>
    </source>
</evidence>
<feature type="domain" description="Resolvase/invertase-type recombinase catalytic" evidence="1">
    <location>
        <begin position="9"/>
        <end position="161"/>
    </location>
</feature>
<dbReference type="EMBL" id="VUOA01000027">
    <property type="protein sequence ID" value="KAA2236438.1"/>
    <property type="molecule type" value="Genomic_DNA"/>
</dbReference>
<dbReference type="InterPro" id="IPR050639">
    <property type="entry name" value="SSR_resolvase"/>
</dbReference>
<reference evidence="3 4" key="2">
    <citation type="submission" date="2019-09" db="EMBL/GenBank/DDBJ databases">
        <authorList>
            <person name="Jin C."/>
        </authorList>
    </citation>
    <scope>NUCLEOTIDE SEQUENCE [LARGE SCALE GENOMIC DNA]</scope>
    <source>
        <strain evidence="3 4">BN140002</strain>
    </source>
</reference>
<protein>
    <submittedName>
        <fullName evidence="3">Recombinase family protein</fullName>
    </submittedName>
</protein>
<organism evidence="3 4">
    <name type="scientific">Salinarimonas soli</name>
    <dbReference type="NCBI Taxonomy" id="1638099"/>
    <lineage>
        <taxon>Bacteria</taxon>
        <taxon>Pseudomonadati</taxon>
        <taxon>Pseudomonadota</taxon>
        <taxon>Alphaproteobacteria</taxon>
        <taxon>Hyphomicrobiales</taxon>
        <taxon>Salinarimonadaceae</taxon>
        <taxon>Salinarimonas</taxon>
    </lineage>
</organism>
<dbReference type="RefSeq" id="WP_149818919.1">
    <property type="nucleotide sequence ID" value="NZ_VUOA01000027.1"/>
</dbReference>
<feature type="domain" description="Recombinase" evidence="2">
    <location>
        <begin position="169"/>
        <end position="283"/>
    </location>
</feature>
<reference evidence="3 4" key="1">
    <citation type="submission" date="2019-09" db="EMBL/GenBank/DDBJ databases">
        <title>Salinarimonas rosea gen. nov., sp. nov., a new member of the a-2 subgroup of the Proteobacteria.</title>
        <authorList>
            <person name="Liu J."/>
        </authorList>
    </citation>
    <scope>NUCLEOTIDE SEQUENCE [LARGE SCALE GENOMIC DNA]</scope>
    <source>
        <strain evidence="3 4">BN140002</strain>
    </source>
</reference>
<dbReference type="Pfam" id="PF07508">
    <property type="entry name" value="Recombinase"/>
    <property type="match status" value="1"/>
</dbReference>
<dbReference type="PANTHER" id="PTHR30461">
    <property type="entry name" value="DNA-INVERTASE FROM LAMBDOID PROPHAGE"/>
    <property type="match status" value="1"/>
</dbReference>
<dbReference type="SUPFAM" id="SSF53041">
    <property type="entry name" value="Resolvase-like"/>
    <property type="match status" value="1"/>
</dbReference>
<dbReference type="CDD" id="cd03768">
    <property type="entry name" value="SR_ResInv"/>
    <property type="match status" value="1"/>
</dbReference>
<dbReference type="SMART" id="SM00857">
    <property type="entry name" value="Resolvase"/>
    <property type="match status" value="1"/>
</dbReference>
<dbReference type="Gene3D" id="3.40.50.1390">
    <property type="entry name" value="Resolvase, N-terminal catalytic domain"/>
    <property type="match status" value="1"/>
</dbReference>
<dbReference type="Proteomes" id="UP000323142">
    <property type="component" value="Unassembled WGS sequence"/>
</dbReference>
<dbReference type="AlphaFoldDB" id="A0A5B2VCF6"/>
<comment type="caution">
    <text evidence="3">The sequence shown here is derived from an EMBL/GenBank/DDBJ whole genome shotgun (WGS) entry which is preliminary data.</text>
</comment>
<dbReference type="PROSITE" id="PS51737">
    <property type="entry name" value="RECOMBINASE_DNA_BIND"/>
    <property type="match status" value="1"/>
</dbReference>
<dbReference type="PANTHER" id="PTHR30461:SF23">
    <property type="entry name" value="DNA RECOMBINASE-RELATED"/>
    <property type="match status" value="1"/>
</dbReference>
<evidence type="ECO:0000313" key="4">
    <source>
        <dbReference type="Proteomes" id="UP000323142"/>
    </source>
</evidence>
<evidence type="ECO:0000259" key="1">
    <source>
        <dbReference type="PROSITE" id="PS51736"/>
    </source>
</evidence>
<accession>A0A5B2VCF6</accession>
<dbReference type="Pfam" id="PF00239">
    <property type="entry name" value="Resolvase"/>
    <property type="match status" value="1"/>
</dbReference>
<dbReference type="InterPro" id="IPR036162">
    <property type="entry name" value="Resolvase-like_N_sf"/>
</dbReference>
<dbReference type="Gene3D" id="3.90.1750.20">
    <property type="entry name" value="Putative Large Serine Recombinase, Chain B, Domain 2"/>
    <property type="match status" value="1"/>
</dbReference>
<gene>
    <name evidence="3" type="ORF">F0L46_14950</name>
</gene>
<dbReference type="InterPro" id="IPR038109">
    <property type="entry name" value="DNA_bind_recomb_sf"/>
</dbReference>
<name>A0A5B2VCF6_9HYPH</name>
<proteinExistence type="predicted"/>
<dbReference type="GO" id="GO:0000150">
    <property type="term" value="F:DNA strand exchange activity"/>
    <property type="evidence" value="ECO:0007669"/>
    <property type="project" value="InterPro"/>
</dbReference>
<sequence length="547" mass="60077">MRERVRELRCAVYTRKSSEEGLEQDFNSLQAQREACEAYVLSQRHEGWRVLPGRYDDGGYSGGSMDRPGLTALLADVAAGRIDVVVVYKVDRLTRSLTDFARIVEVFDRAGVSFVSVTQAFNTTSSMGRLTLNVLLSFAQFEREVTGERIRDKIAASKRKGLWMGGLVPLGYEAAGRTLVVNEAEATTVRVIYERYLALRSVDALAAELEALGLRTKVRAGASRRNRGGVAFSRGHLYRILSNPLYAGRIRHKGQVYAGQHPAIVSDETWVAVQAGLRANGHERRLGTRAGNPSPLAGLLRDETGRALRAVHASKGGQRYRYYVSSSRAGARGQQQGGQGTVWRLPAAEIEGAVERILTAYLSDEHGLSERLGTGGSLHEHQRVLTRAAELRAELAGSDPTRHRAALLALVDHVGIRADAITLVLRRAAFGCTDEDGDKGAIAVVRALAVRQRGHEARLVIEGDRPSRVADPALTKALAQAYRWWGDLVACRYATMRDLARAYDTDERYVARVVPLAFLPRDLTQAILVGEQPPEMTLRSLFDIVSA</sequence>
<dbReference type="GO" id="GO:0003677">
    <property type="term" value="F:DNA binding"/>
    <property type="evidence" value="ECO:0007669"/>
    <property type="project" value="InterPro"/>
</dbReference>
<keyword evidence="4" id="KW-1185">Reference proteome</keyword>